<keyword evidence="3" id="KW-0687">Ribonucleoprotein</keyword>
<gene>
    <name evidence="6" type="ORF">A2209_04790</name>
</gene>
<protein>
    <recommendedName>
        <fullName evidence="4">Large ribosomal subunit protein uL10</fullName>
    </recommendedName>
    <alternativeName>
        <fullName evidence="5">50S ribosomal protein L10</fullName>
    </alternativeName>
</protein>
<comment type="caution">
    <text evidence="6">The sequence shown here is derived from an EMBL/GenBank/DDBJ whole genome shotgun (WGS) entry which is preliminary data.</text>
</comment>
<evidence type="ECO:0000256" key="3">
    <source>
        <dbReference type="ARBA" id="ARBA00023274"/>
    </source>
</evidence>
<evidence type="ECO:0000256" key="1">
    <source>
        <dbReference type="ARBA" id="ARBA00008889"/>
    </source>
</evidence>
<comment type="similarity">
    <text evidence="1">Belongs to the universal ribosomal protein uL10 family.</text>
</comment>
<keyword evidence="2 6" id="KW-0689">Ribosomal protein</keyword>
<dbReference type="SUPFAM" id="SSF160369">
    <property type="entry name" value="Ribosomal protein L10-like"/>
    <property type="match status" value="1"/>
</dbReference>
<evidence type="ECO:0000256" key="2">
    <source>
        <dbReference type="ARBA" id="ARBA00022980"/>
    </source>
</evidence>
<dbReference type="InterPro" id="IPR043141">
    <property type="entry name" value="Ribosomal_uL10-like_sf"/>
</dbReference>
<proteinExistence type="inferred from homology"/>
<dbReference type="Pfam" id="PF00466">
    <property type="entry name" value="Ribosomal_L10"/>
    <property type="match status" value="1"/>
</dbReference>
<evidence type="ECO:0000313" key="6">
    <source>
        <dbReference type="EMBL" id="OGK64977.1"/>
    </source>
</evidence>
<organism evidence="6 7">
    <name type="scientific">Candidatus Roizmanbacteria bacterium RIFOXYA1_FULL_41_12</name>
    <dbReference type="NCBI Taxonomy" id="1802082"/>
    <lineage>
        <taxon>Bacteria</taxon>
        <taxon>Candidatus Roizmaniibacteriota</taxon>
    </lineage>
</organism>
<dbReference type="GO" id="GO:1990904">
    <property type="term" value="C:ribonucleoprotein complex"/>
    <property type="evidence" value="ECO:0007669"/>
    <property type="project" value="UniProtKB-KW"/>
</dbReference>
<reference evidence="6 7" key="1">
    <citation type="journal article" date="2016" name="Nat. Commun.">
        <title>Thousands of microbial genomes shed light on interconnected biogeochemical processes in an aquifer system.</title>
        <authorList>
            <person name="Anantharaman K."/>
            <person name="Brown C.T."/>
            <person name="Hug L.A."/>
            <person name="Sharon I."/>
            <person name="Castelle C.J."/>
            <person name="Probst A.J."/>
            <person name="Thomas B.C."/>
            <person name="Singh A."/>
            <person name="Wilkins M.J."/>
            <person name="Karaoz U."/>
            <person name="Brodie E.L."/>
            <person name="Williams K.H."/>
            <person name="Hubbard S.S."/>
            <person name="Banfield J.F."/>
        </authorList>
    </citation>
    <scope>NUCLEOTIDE SEQUENCE [LARGE SCALE GENOMIC DNA]</scope>
</reference>
<name>A0A1F7KAU9_9BACT</name>
<dbReference type="InterPro" id="IPR001790">
    <property type="entry name" value="Ribosomal_uL10"/>
</dbReference>
<dbReference type="Gene3D" id="3.30.70.1730">
    <property type="match status" value="1"/>
</dbReference>
<dbReference type="InterPro" id="IPR047865">
    <property type="entry name" value="Ribosomal_uL10_bac_type"/>
</dbReference>
<dbReference type="Proteomes" id="UP000178450">
    <property type="component" value="Unassembled WGS sequence"/>
</dbReference>
<dbReference type="AlphaFoldDB" id="A0A1F7KAU9"/>
<dbReference type="CDD" id="cd05797">
    <property type="entry name" value="Ribosomal_L10"/>
    <property type="match status" value="1"/>
</dbReference>
<dbReference type="EMBL" id="MGBG01000013">
    <property type="protein sequence ID" value="OGK64977.1"/>
    <property type="molecule type" value="Genomic_DNA"/>
</dbReference>
<sequence>MKLKFRNQLSQKQLRQKQVEALKLELSQAKSIILFSSEAITHKSFEEFRVKLAEINAKLRFVKNTLFKVAAKELKLPEALYEQAIITGPTSAIYILTDDFISATKVLKEQFGSQKSVQVKIAFLDKELYNKAQVLEFAGIPSVLELQSKLVGLLNSPIQKLHYSLTYNLGNLVRSLNAIIQKGGE</sequence>
<dbReference type="NCBIfam" id="NF000955">
    <property type="entry name" value="PRK00099.1-1"/>
    <property type="match status" value="1"/>
</dbReference>
<evidence type="ECO:0000256" key="4">
    <source>
        <dbReference type="ARBA" id="ARBA00035202"/>
    </source>
</evidence>
<accession>A0A1F7KAU9</accession>
<dbReference type="GO" id="GO:0005840">
    <property type="term" value="C:ribosome"/>
    <property type="evidence" value="ECO:0007669"/>
    <property type="project" value="UniProtKB-KW"/>
</dbReference>
<evidence type="ECO:0000256" key="5">
    <source>
        <dbReference type="ARBA" id="ARBA00035502"/>
    </source>
</evidence>
<dbReference type="Gene3D" id="6.10.250.290">
    <property type="match status" value="1"/>
</dbReference>
<evidence type="ECO:0000313" key="7">
    <source>
        <dbReference type="Proteomes" id="UP000178450"/>
    </source>
</evidence>
<dbReference type="PANTHER" id="PTHR11560">
    <property type="entry name" value="39S RIBOSOMAL PROTEIN L10, MITOCHONDRIAL"/>
    <property type="match status" value="1"/>
</dbReference>